<evidence type="ECO:0000256" key="1">
    <source>
        <dbReference type="SAM" id="Coils"/>
    </source>
</evidence>
<dbReference type="Proteomes" id="UP000249619">
    <property type="component" value="Unassembled WGS sequence"/>
</dbReference>
<comment type="caution">
    <text evidence="3">The sequence shown here is derived from an EMBL/GenBank/DDBJ whole genome shotgun (WGS) entry which is preliminary data.</text>
</comment>
<dbReference type="AlphaFoldDB" id="A0A364MWZ8"/>
<protein>
    <submittedName>
        <fullName evidence="3">Uncharacterized protein</fullName>
    </submittedName>
</protein>
<feature type="compositionally biased region" description="Basic and acidic residues" evidence="2">
    <location>
        <begin position="467"/>
        <end position="478"/>
    </location>
</feature>
<gene>
    <name evidence="3" type="ORF">DDE83_007106</name>
</gene>
<feature type="compositionally biased region" description="Polar residues" evidence="2">
    <location>
        <begin position="734"/>
        <end position="747"/>
    </location>
</feature>
<sequence length="820" mass="92864">MYALPELGTELEITFVPTLMWFTDGHIDPIVWHEGVAIDGETVERGVKRVVDRVKGGDIAGEDSDDDWRNAGLKDTFTHPVFPKRSEPNPFSASDTAARSGRSVRLVPLDSFAIVSPGAVSTGTAQANTPASAPPSPAPVEFLFDAHGKPFIPENTSALLSVFTTVVAASIAALISTNRNRTAIDKYREQKLTDAQVIAYLALQLDELKSPKQTLETALRAARDEDLDAQADLSRSQEDRIRLQKLVTKLTGEREHIVVALVTLIQTLHNASTTRGENARLIQATIERLEVQKELATQLETEKAQLRHARDVANTADLKDEKATHERVLHEQLQASELDTTRVLQNKQYELVDITNRSSKEWLRDRDLWTRSEKSVEKLTEQLTQLHQANEATANETKGMFSKQLENILSQQEREIEKTKRLAIEEGNSLLRQKDHVIDGLEREIAKLQMKAIQIEPTSEKQSTASNEERKKLEAEVGEKPRLLEQLQEAQRKLKEQKATHADELQALETEISKKNTDVDTAQREKREVADRLRQLEIQDKEVTQTHQKLAELKQLISDEDTQIELLKSEKSSQQKENGKLEQHISTTAKKMQMLEEDDASMREAISAMQAALSDLSAEVESSKQQVEYGDFKAKEHLKQLRKADEMVTAKMVAYHELAALCQSQQAEFDRFTERYAELEAKHAKVEDDLRVALKQLFELENRTRQDLRIEEEAEDETLTPNEAQGQEPKSEDTYNYDSTPAQSPSNPEFGAVKFALQKKRDGLLEHFSHAQRAQAPIRRRDPVQAAPPLFRRALRRSGYPGPRLRPRRQGDRRWESAEA</sequence>
<evidence type="ECO:0000313" key="3">
    <source>
        <dbReference type="EMBL" id="RAR06088.1"/>
    </source>
</evidence>
<dbReference type="STRING" id="183478.A0A364MWZ8"/>
<proteinExistence type="predicted"/>
<name>A0A364MWZ8_STELY</name>
<keyword evidence="4" id="KW-1185">Reference proteome</keyword>
<feature type="region of interest" description="Disordered" evidence="2">
    <location>
        <begin position="456"/>
        <end position="478"/>
    </location>
</feature>
<reference evidence="4" key="1">
    <citation type="submission" date="2018-05" db="EMBL/GenBank/DDBJ databases">
        <title>Draft genome sequence of Stemphylium lycopersici strain CIDEFI 213.</title>
        <authorList>
            <person name="Medina R."/>
            <person name="Franco M.E.E."/>
            <person name="Lucentini C.G."/>
            <person name="Saparrat M.C.N."/>
            <person name="Balatti P.A."/>
        </authorList>
    </citation>
    <scope>NUCLEOTIDE SEQUENCE [LARGE SCALE GENOMIC DNA]</scope>
    <source>
        <strain evidence="4">CIDEFI 213</strain>
    </source>
</reference>
<keyword evidence="1" id="KW-0175">Coiled coil</keyword>
<dbReference type="EMBL" id="QGDH01000121">
    <property type="protein sequence ID" value="RAR06088.1"/>
    <property type="molecule type" value="Genomic_DNA"/>
</dbReference>
<feature type="compositionally biased region" description="Basic and acidic residues" evidence="2">
    <location>
        <begin position="809"/>
        <end position="820"/>
    </location>
</feature>
<feature type="compositionally biased region" description="Basic and acidic residues" evidence="2">
    <location>
        <begin position="759"/>
        <end position="769"/>
    </location>
</feature>
<feature type="region of interest" description="Disordered" evidence="2">
    <location>
        <begin position="708"/>
        <end position="820"/>
    </location>
</feature>
<organism evidence="3 4">
    <name type="scientific">Stemphylium lycopersici</name>
    <name type="common">Tomato gray leaf spot disease fungus</name>
    <name type="synonym">Thyrospora lycopersici</name>
    <dbReference type="NCBI Taxonomy" id="183478"/>
    <lineage>
        <taxon>Eukaryota</taxon>
        <taxon>Fungi</taxon>
        <taxon>Dikarya</taxon>
        <taxon>Ascomycota</taxon>
        <taxon>Pezizomycotina</taxon>
        <taxon>Dothideomycetes</taxon>
        <taxon>Pleosporomycetidae</taxon>
        <taxon>Pleosporales</taxon>
        <taxon>Pleosporineae</taxon>
        <taxon>Pleosporaceae</taxon>
        <taxon>Stemphylium</taxon>
    </lineage>
</organism>
<feature type="coiled-coil region" evidence="1">
    <location>
        <begin position="662"/>
        <end position="703"/>
    </location>
</feature>
<feature type="coiled-coil region" evidence="1">
    <location>
        <begin position="282"/>
        <end position="309"/>
    </location>
</feature>
<feature type="compositionally biased region" description="Low complexity" evidence="2">
    <location>
        <begin position="787"/>
        <end position="803"/>
    </location>
</feature>
<evidence type="ECO:0000313" key="4">
    <source>
        <dbReference type="Proteomes" id="UP000249619"/>
    </source>
</evidence>
<accession>A0A364MWZ8</accession>
<feature type="compositionally biased region" description="Polar residues" evidence="2">
    <location>
        <begin position="456"/>
        <end position="466"/>
    </location>
</feature>
<evidence type="ECO:0000256" key="2">
    <source>
        <dbReference type="SAM" id="MobiDB-lite"/>
    </source>
</evidence>